<comment type="caution">
    <text evidence="2">The sequence shown here is derived from an EMBL/GenBank/DDBJ whole genome shotgun (WGS) entry which is preliminary data.</text>
</comment>
<dbReference type="Pfam" id="PF08378">
    <property type="entry name" value="NERD"/>
    <property type="match status" value="1"/>
</dbReference>
<sequence length="146" mass="17085">MIPFFITHSKFYLYEVKNYQGDYYYESDKLFKKPNIEVINTLHQLGRTESLLRQLLLSIGIEPRINAFVVFINPNFTLYQAQMDKPFIFPTQIEQHMKNLHAISSKLTEKHKNIAAQLLSLNITDSPFTQIPAYNFDQLKKGIICP</sequence>
<keyword evidence="3" id="KW-1185">Reference proteome</keyword>
<gene>
    <name evidence="2" type="ORF">RWE15_07260</name>
</gene>
<proteinExistence type="predicted"/>
<evidence type="ECO:0000313" key="2">
    <source>
        <dbReference type="EMBL" id="MDY0394307.1"/>
    </source>
</evidence>
<evidence type="ECO:0000313" key="3">
    <source>
        <dbReference type="Proteomes" id="UP001281447"/>
    </source>
</evidence>
<evidence type="ECO:0000259" key="1">
    <source>
        <dbReference type="Pfam" id="PF08378"/>
    </source>
</evidence>
<dbReference type="InterPro" id="IPR011528">
    <property type="entry name" value="NERD"/>
</dbReference>
<dbReference type="EMBL" id="JAWDIP010000003">
    <property type="protein sequence ID" value="MDY0394307.1"/>
    <property type="molecule type" value="Genomic_DNA"/>
</dbReference>
<organism evidence="2 3">
    <name type="scientific">Tigheibacillus halophilus</name>
    <dbReference type="NCBI Taxonomy" id="361280"/>
    <lineage>
        <taxon>Bacteria</taxon>
        <taxon>Bacillati</taxon>
        <taxon>Bacillota</taxon>
        <taxon>Bacilli</taxon>
        <taxon>Bacillales</taxon>
        <taxon>Bacillaceae</taxon>
        <taxon>Tigheibacillus</taxon>
    </lineage>
</organism>
<dbReference type="Proteomes" id="UP001281447">
    <property type="component" value="Unassembled WGS sequence"/>
</dbReference>
<name>A0ABU5C4P5_9BACI</name>
<protein>
    <submittedName>
        <fullName evidence="2">Nuclease-related domain-containing protein</fullName>
    </submittedName>
</protein>
<accession>A0ABU5C4P5</accession>
<feature type="domain" description="NERD" evidence="1">
    <location>
        <begin position="6"/>
        <end position="72"/>
    </location>
</feature>
<reference evidence="2 3" key="1">
    <citation type="submission" date="2023-10" db="EMBL/GenBank/DDBJ databases">
        <title>Virgibacillus halophilus 5B73C genome.</title>
        <authorList>
            <person name="Miliotis G."/>
            <person name="Sengupta P."/>
            <person name="Hameed A."/>
            <person name="Chuvochina M."/>
            <person name="Mcdonagh F."/>
            <person name="Simpson A.C."/>
            <person name="Singh N.K."/>
            <person name="Rekha P.D."/>
            <person name="Raman K."/>
            <person name="Hugenholtz P."/>
            <person name="Venkateswaran K."/>
        </authorList>
    </citation>
    <scope>NUCLEOTIDE SEQUENCE [LARGE SCALE GENOMIC DNA]</scope>
    <source>
        <strain evidence="2 3">5B73C</strain>
    </source>
</reference>